<evidence type="ECO:0000256" key="3">
    <source>
        <dbReference type="ARBA" id="ARBA00011484"/>
    </source>
</evidence>
<dbReference type="PROSITE" id="PS50968">
    <property type="entry name" value="BIOTINYL_LIPOYL"/>
    <property type="match status" value="1"/>
</dbReference>
<name>A0A2T5C1S8_9BACT</name>
<evidence type="ECO:0000313" key="11">
    <source>
        <dbReference type="EMBL" id="PTN08648.1"/>
    </source>
</evidence>
<comment type="subunit">
    <text evidence="3">Forms a 24-polypeptide structural core with octahedral symmetry.</text>
</comment>
<evidence type="ECO:0000256" key="2">
    <source>
        <dbReference type="ARBA" id="ARBA00007317"/>
    </source>
</evidence>
<sequence>MAIPVILPRQGQSVETCIIGEWYKQVGDAVKSGDILFSYETDKASFEEEAKEDGELLAIFFEAGDEVPVLTNVAVLGTKGEAVDEFRPGGGSAPAAEESKPEVEEAAPVEVQKEVVLVDKPVGDVKISPRAKVMAEKLGVAYEQIQGSGPNGRIIAQDVEAAAESFPKMTPLAAEKAKAEGLEAPKETTGLGGRVAAADLMNYNPVYGDDFEVKKLPNIRKLIAKAMHQSLQNSAQLTHHLSADARKVMALRKQFKKKLEAGEISQNITINDLVCFAVVKALKKFPQVNTHFIGDSMRWFKKVHLGLAVDTERGLMVPAVKNADDLSIEGLSSQLASVAGAARKGNVDPELLKPEAASFTVSNLGNYGVEMFTPVINLPQTAILGVCTIVPRPKDLGDGVYGFVPMMGLSLTYDHQALDGGEATLFLKEIKEQIENLTI</sequence>
<dbReference type="RefSeq" id="WP_107822044.1">
    <property type="nucleotide sequence ID" value="NZ_OY782574.1"/>
</dbReference>
<keyword evidence="11" id="KW-0670">Pyruvate</keyword>
<dbReference type="Proteomes" id="UP000243525">
    <property type="component" value="Unassembled WGS sequence"/>
</dbReference>
<dbReference type="AlphaFoldDB" id="A0A2T5C1S8"/>
<dbReference type="PANTHER" id="PTHR43178">
    <property type="entry name" value="DIHYDROLIPOAMIDE ACETYLTRANSFERASE COMPONENT OF PYRUVATE DEHYDROGENASE COMPLEX"/>
    <property type="match status" value="1"/>
</dbReference>
<evidence type="ECO:0000313" key="12">
    <source>
        <dbReference type="Proteomes" id="UP000243525"/>
    </source>
</evidence>
<dbReference type="Pfam" id="PF00364">
    <property type="entry name" value="Biotin_lipoyl"/>
    <property type="match status" value="1"/>
</dbReference>
<dbReference type="InterPro" id="IPR011053">
    <property type="entry name" value="Single_hybrid_motif"/>
</dbReference>
<dbReference type="SUPFAM" id="SSF47005">
    <property type="entry name" value="Peripheral subunit-binding domain of 2-oxo acid dehydrogenase complex"/>
    <property type="match status" value="1"/>
</dbReference>
<dbReference type="Pfam" id="PF02817">
    <property type="entry name" value="E3_binding"/>
    <property type="match status" value="1"/>
</dbReference>
<evidence type="ECO:0000256" key="6">
    <source>
        <dbReference type="ARBA" id="ARBA00023315"/>
    </source>
</evidence>
<feature type="domain" description="Peripheral subunit-binding (PSBD)" evidence="10">
    <location>
        <begin position="126"/>
        <end position="163"/>
    </location>
</feature>
<dbReference type="InterPro" id="IPR004167">
    <property type="entry name" value="PSBD"/>
</dbReference>
<comment type="similarity">
    <text evidence="2 7">Belongs to the 2-oxoacid dehydrogenase family.</text>
</comment>
<gene>
    <name evidence="11" type="ORF">C8N47_1073</name>
</gene>
<evidence type="ECO:0000256" key="4">
    <source>
        <dbReference type="ARBA" id="ARBA00022679"/>
    </source>
</evidence>
<dbReference type="Pfam" id="PF00198">
    <property type="entry name" value="2-oxoacid_dh"/>
    <property type="match status" value="1"/>
</dbReference>
<dbReference type="GO" id="GO:0031405">
    <property type="term" value="F:lipoic acid binding"/>
    <property type="evidence" value="ECO:0007669"/>
    <property type="project" value="TreeGrafter"/>
</dbReference>
<dbReference type="PANTHER" id="PTHR43178:SF5">
    <property type="entry name" value="LIPOAMIDE ACYLTRANSFERASE COMPONENT OF BRANCHED-CHAIN ALPHA-KETO ACID DEHYDROGENASE COMPLEX, MITOCHONDRIAL"/>
    <property type="match status" value="1"/>
</dbReference>
<dbReference type="CDD" id="cd06849">
    <property type="entry name" value="lipoyl_domain"/>
    <property type="match status" value="1"/>
</dbReference>
<reference evidence="11 12" key="1">
    <citation type="submission" date="2018-04" db="EMBL/GenBank/DDBJ databases">
        <title>Genomic Encyclopedia of Archaeal and Bacterial Type Strains, Phase II (KMG-II): from individual species to whole genera.</title>
        <authorList>
            <person name="Goeker M."/>
        </authorList>
    </citation>
    <scope>NUCLEOTIDE SEQUENCE [LARGE SCALE GENOMIC DNA]</scope>
    <source>
        <strain evidence="11 12">DSM 28823</strain>
    </source>
</reference>
<dbReference type="InterPro" id="IPR001078">
    <property type="entry name" value="2-oxoacid_DH_actylTfrase"/>
</dbReference>
<dbReference type="InterPro" id="IPR000089">
    <property type="entry name" value="Biotin_lipoyl"/>
</dbReference>
<evidence type="ECO:0000259" key="9">
    <source>
        <dbReference type="PROSITE" id="PS50968"/>
    </source>
</evidence>
<proteinExistence type="inferred from homology"/>
<keyword evidence="6 7" id="KW-0012">Acyltransferase</keyword>
<evidence type="ECO:0000256" key="7">
    <source>
        <dbReference type="RuleBase" id="RU003423"/>
    </source>
</evidence>
<evidence type="ECO:0000256" key="5">
    <source>
        <dbReference type="ARBA" id="ARBA00022823"/>
    </source>
</evidence>
<dbReference type="InterPro" id="IPR050743">
    <property type="entry name" value="2-oxoacid_DH_E2_comp"/>
</dbReference>
<evidence type="ECO:0000256" key="1">
    <source>
        <dbReference type="ARBA" id="ARBA00001938"/>
    </source>
</evidence>
<comment type="caution">
    <text evidence="11">The sequence shown here is derived from an EMBL/GenBank/DDBJ whole genome shotgun (WGS) entry which is preliminary data.</text>
</comment>
<keyword evidence="5 7" id="KW-0450">Lipoyl</keyword>
<feature type="domain" description="Lipoyl-binding" evidence="9">
    <location>
        <begin position="2"/>
        <end position="77"/>
    </location>
</feature>
<dbReference type="GO" id="GO:0016407">
    <property type="term" value="F:acetyltransferase activity"/>
    <property type="evidence" value="ECO:0007669"/>
    <property type="project" value="TreeGrafter"/>
</dbReference>
<comment type="cofactor">
    <cofactor evidence="1 7">
        <name>(R)-lipoate</name>
        <dbReference type="ChEBI" id="CHEBI:83088"/>
    </cofactor>
</comment>
<dbReference type="PROSITE" id="PS51826">
    <property type="entry name" value="PSBD"/>
    <property type="match status" value="1"/>
</dbReference>
<dbReference type="Gene3D" id="3.30.559.10">
    <property type="entry name" value="Chloramphenicol acetyltransferase-like domain"/>
    <property type="match status" value="1"/>
</dbReference>
<evidence type="ECO:0000259" key="10">
    <source>
        <dbReference type="PROSITE" id="PS51826"/>
    </source>
</evidence>
<dbReference type="SUPFAM" id="SSF52777">
    <property type="entry name" value="CoA-dependent acyltransferases"/>
    <property type="match status" value="1"/>
</dbReference>
<dbReference type="EC" id="2.3.1.-" evidence="7"/>
<dbReference type="Gene3D" id="4.10.320.10">
    <property type="entry name" value="E3-binding domain"/>
    <property type="match status" value="1"/>
</dbReference>
<dbReference type="GO" id="GO:0005737">
    <property type="term" value="C:cytoplasm"/>
    <property type="evidence" value="ECO:0007669"/>
    <property type="project" value="TreeGrafter"/>
</dbReference>
<dbReference type="InterPro" id="IPR023213">
    <property type="entry name" value="CAT-like_dom_sf"/>
</dbReference>
<feature type="region of interest" description="Disordered" evidence="8">
    <location>
        <begin position="85"/>
        <end position="106"/>
    </location>
</feature>
<dbReference type="InterPro" id="IPR036625">
    <property type="entry name" value="E3-bd_dom_sf"/>
</dbReference>
<dbReference type="Gene3D" id="2.40.50.100">
    <property type="match status" value="1"/>
</dbReference>
<keyword evidence="4 7" id="KW-0808">Transferase</keyword>
<accession>A0A2T5C1S8</accession>
<protein>
    <recommendedName>
        <fullName evidence="7">Dihydrolipoamide acetyltransferase component of pyruvate dehydrogenase complex</fullName>
        <ecNumber evidence="7">2.3.1.-</ecNumber>
    </recommendedName>
</protein>
<keyword evidence="12" id="KW-1185">Reference proteome</keyword>
<dbReference type="SUPFAM" id="SSF51230">
    <property type="entry name" value="Single hybrid motif"/>
    <property type="match status" value="1"/>
</dbReference>
<dbReference type="OrthoDB" id="9805770at2"/>
<dbReference type="EMBL" id="QAAD01000007">
    <property type="protein sequence ID" value="PTN08648.1"/>
    <property type="molecule type" value="Genomic_DNA"/>
</dbReference>
<evidence type="ECO:0000256" key="8">
    <source>
        <dbReference type="SAM" id="MobiDB-lite"/>
    </source>
</evidence>
<organism evidence="11 12">
    <name type="scientific">Mangrovibacterium marinum</name>
    <dbReference type="NCBI Taxonomy" id="1639118"/>
    <lineage>
        <taxon>Bacteria</taxon>
        <taxon>Pseudomonadati</taxon>
        <taxon>Bacteroidota</taxon>
        <taxon>Bacteroidia</taxon>
        <taxon>Marinilabiliales</taxon>
        <taxon>Prolixibacteraceae</taxon>
        <taxon>Mangrovibacterium</taxon>
    </lineage>
</organism>